<organism evidence="2 3">
    <name type="scientific">Novosphingobium ovatum</name>
    <dbReference type="NCBI Taxonomy" id="1908523"/>
    <lineage>
        <taxon>Bacteria</taxon>
        <taxon>Pseudomonadati</taxon>
        <taxon>Pseudomonadota</taxon>
        <taxon>Alphaproteobacteria</taxon>
        <taxon>Sphingomonadales</taxon>
        <taxon>Sphingomonadaceae</taxon>
        <taxon>Novosphingobium</taxon>
    </lineage>
</organism>
<dbReference type="PANTHER" id="PTHR39176:SF1">
    <property type="entry name" value="PERIPLASMIC PROTEIN"/>
    <property type="match status" value="1"/>
</dbReference>
<gene>
    <name evidence="2" type="ORF">GTZ99_06800</name>
</gene>
<dbReference type="Proteomes" id="UP000753724">
    <property type="component" value="Unassembled WGS sequence"/>
</dbReference>
<evidence type="ECO:0000259" key="1">
    <source>
        <dbReference type="Pfam" id="PF07007"/>
    </source>
</evidence>
<accession>A0ABW9XCK9</accession>
<dbReference type="EMBL" id="JAAAPO010000002">
    <property type="protein sequence ID" value="NBC36265.1"/>
    <property type="molecule type" value="Genomic_DNA"/>
</dbReference>
<dbReference type="Pfam" id="PF07007">
    <property type="entry name" value="LprI"/>
    <property type="match status" value="1"/>
</dbReference>
<reference evidence="3" key="1">
    <citation type="submission" date="2020-01" db="EMBL/GenBank/DDBJ databases">
        <title>Sphingomonas sp. strain CSW-10.</title>
        <authorList>
            <person name="Chen W.-M."/>
        </authorList>
    </citation>
    <scope>NUCLEOTIDE SEQUENCE [LARGE SCALE GENOMIC DNA]</scope>
    <source>
        <strain evidence="3">FSY-8</strain>
    </source>
</reference>
<proteinExistence type="predicted"/>
<keyword evidence="3" id="KW-1185">Reference proteome</keyword>
<sequence>MWAALVLLAGGAAAAPALPPYGFGPILSLADPAPPPNRAIEARYTPAFVRCIGRADLSTITHNECLSAEMKVQDARLNAAWRVVFQRVGSARQPALRRAQRAWIAARDKHCLAQSKEAEGGSLEAIEYGGCMVDETIRRTLWLEGLR</sequence>
<evidence type="ECO:0000313" key="2">
    <source>
        <dbReference type="EMBL" id="NBC36265.1"/>
    </source>
</evidence>
<dbReference type="Gene3D" id="1.20.1270.180">
    <property type="match status" value="1"/>
</dbReference>
<name>A0ABW9XCK9_9SPHN</name>
<comment type="caution">
    <text evidence="2">The sequence shown here is derived from an EMBL/GenBank/DDBJ whole genome shotgun (WGS) entry which is preliminary data.</text>
</comment>
<feature type="domain" description="Lysozyme inhibitor LprI-like N-terminal" evidence="1">
    <location>
        <begin position="58"/>
        <end position="143"/>
    </location>
</feature>
<evidence type="ECO:0000313" key="3">
    <source>
        <dbReference type="Proteomes" id="UP000753724"/>
    </source>
</evidence>
<dbReference type="PANTHER" id="PTHR39176">
    <property type="entry name" value="PERIPLASMIC PROTEIN-RELATED"/>
    <property type="match status" value="1"/>
</dbReference>
<dbReference type="InterPro" id="IPR009739">
    <property type="entry name" value="LprI-like_N"/>
</dbReference>
<protein>
    <submittedName>
        <fullName evidence="2">DUF1311 domain-containing protein</fullName>
    </submittedName>
</protein>
<dbReference type="RefSeq" id="WP_161717492.1">
    <property type="nucleotide sequence ID" value="NZ_JAAAPO010000002.1"/>
</dbReference>